<proteinExistence type="predicted"/>
<feature type="signal peptide" evidence="1">
    <location>
        <begin position="1"/>
        <end position="20"/>
    </location>
</feature>
<dbReference type="Proteomes" id="UP001570417">
    <property type="component" value="Unassembled WGS sequence"/>
</dbReference>
<sequence length="134" mass="15016">MKKNLLLGLPFIVLSPWIHANESPQLAVGMAFDQQLSVVVEVDDTYRVTAGNDGMAFDYILKRGVIDPETSMSWYVGVGAWNEWNDVFGARVPLGMNVNFYDGWNLYAQVHPELNLYKGPELQLSGALGITYKF</sequence>
<keyword evidence="1" id="KW-0732">Signal</keyword>
<organism evidence="2 3">
    <name type="scientific">Vibrio gallaecicus</name>
    <dbReference type="NCBI Taxonomy" id="552386"/>
    <lineage>
        <taxon>Bacteria</taxon>
        <taxon>Pseudomonadati</taxon>
        <taxon>Pseudomonadota</taxon>
        <taxon>Gammaproteobacteria</taxon>
        <taxon>Vibrionales</taxon>
        <taxon>Vibrionaceae</taxon>
        <taxon>Vibrio</taxon>
    </lineage>
</organism>
<comment type="caution">
    <text evidence="2">The sequence shown here is derived from an EMBL/GenBank/DDBJ whole genome shotgun (WGS) entry which is preliminary data.</text>
</comment>
<name>A0ABV4NEJ3_9VIBR</name>
<keyword evidence="3" id="KW-1185">Reference proteome</keyword>
<dbReference type="EMBL" id="JBFRUW010000059">
    <property type="protein sequence ID" value="MFA0569753.1"/>
    <property type="molecule type" value="Genomic_DNA"/>
</dbReference>
<protein>
    <submittedName>
        <fullName evidence="2">Uncharacterized protein</fullName>
    </submittedName>
</protein>
<reference evidence="2 3" key="1">
    <citation type="journal article" date="2024" name="ISME J.">
        <title>Tailless and filamentous prophages are predominant in marine Vibrio.</title>
        <authorList>
            <person name="Steensen K."/>
            <person name="Seneca J."/>
            <person name="Bartlau N."/>
            <person name="Yu X.A."/>
            <person name="Hussain F.A."/>
            <person name="Polz M.F."/>
        </authorList>
    </citation>
    <scope>NUCLEOTIDE SEQUENCE [LARGE SCALE GENOMIC DNA]</scope>
    <source>
        <strain evidence="2 3">10N.222.51.A1</strain>
    </source>
</reference>
<evidence type="ECO:0000256" key="1">
    <source>
        <dbReference type="SAM" id="SignalP"/>
    </source>
</evidence>
<feature type="chain" id="PRO_5046240074" evidence="1">
    <location>
        <begin position="21"/>
        <end position="134"/>
    </location>
</feature>
<accession>A0ABV4NEJ3</accession>
<dbReference type="RefSeq" id="WP_372266989.1">
    <property type="nucleotide sequence ID" value="NZ_JBFRUW010000059.1"/>
</dbReference>
<gene>
    <name evidence="2" type="ORF">AB4566_15890</name>
</gene>
<evidence type="ECO:0000313" key="3">
    <source>
        <dbReference type="Proteomes" id="UP001570417"/>
    </source>
</evidence>
<evidence type="ECO:0000313" key="2">
    <source>
        <dbReference type="EMBL" id="MFA0569753.1"/>
    </source>
</evidence>